<dbReference type="EMBL" id="JANTQA010000057">
    <property type="protein sequence ID" value="KAJ3428803.1"/>
    <property type="molecule type" value="Genomic_DNA"/>
</dbReference>
<evidence type="ECO:0000313" key="3">
    <source>
        <dbReference type="Proteomes" id="UP001146793"/>
    </source>
</evidence>
<dbReference type="Proteomes" id="UP001146793">
    <property type="component" value="Unassembled WGS sequence"/>
</dbReference>
<evidence type="ECO:0000256" key="1">
    <source>
        <dbReference type="SAM" id="MobiDB-lite"/>
    </source>
</evidence>
<accession>A0AAV7YGB5</accession>
<evidence type="ECO:0000313" key="2">
    <source>
        <dbReference type="EMBL" id="KAJ3428803.1"/>
    </source>
</evidence>
<name>A0AAV7YGB5_9EUKA</name>
<comment type="caution">
    <text evidence="2">The sequence shown here is derived from an EMBL/GenBank/DDBJ whole genome shotgun (WGS) entry which is preliminary data.</text>
</comment>
<proteinExistence type="predicted"/>
<dbReference type="AlphaFoldDB" id="A0AAV7YGB5"/>
<protein>
    <submittedName>
        <fullName evidence="2">Uncharacterized protein</fullName>
    </submittedName>
</protein>
<feature type="region of interest" description="Disordered" evidence="1">
    <location>
        <begin position="110"/>
        <end position="132"/>
    </location>
</feature>
<gene>
    <name evidence="2" type="ORF">M0812_24137</name>
</gene>
<reference evidence="2" key="1">
    <citation type="submission" date="2022-08" db="EMBL/GenBank/DDBJ databases">
        <title>Novel sulphate-reducing endosymbionts in the free-living metamonad Anaeramoeba.</title>
        <authorList>
            <person name="Jerlstrom-Hultqvist J."/>
            <person name="Cepicka I."/>
            <person name="Gallot-Lavallee L."/>
            <person name="Salas-Leiva D."/>
            <person name="Curtis B.A."/>
            <person name="Zahonova K."/>
            <person name="Pipaliya S."/>
            <person name="Dacks J."/>
            <person name="Roger A.J."/>
        </authorList>
    </citation>
    <scope>NUCLEOTIDE SEQUENCE</scope>
    <source>
        <strain evidence="2">Busselton2</strain>
    </source>
</reference>
<organism evidence="2 3">
    <name type="scientific">Anaeramoeba flamelloides</name>
    <dbReference type="NCBI Taxonomy" id="1746091"/>
    <lineage>
        <taxon>Eukaryota</taxon>
        <taxon>Metamonada</taxon>
        <taxon>Anaeramoebidae</taxon>
        <taxon>Anaeramoeba</taxon>
    </lineage>
</organism>
<sequence length="132" mass="15930">MKAQKLEKYNENRKKSSIKLKPLIKKQLNVSLSIRAIQRYWKNNDWTPVKPITIPKLSQKDKEKRKMYCRLHYNYDWKRLSLLCHHGGFLHSNEMKGIISTVKFSKISKQRNNQPQQQQQQQQQQQKQLILI</sequence>
<feature type="compositionally biased region" description="Low complexity" evidence="1">
    <location>
        <begin position="114"/>
        <end position="132"/>
    </location>
</feature>